<evidence type="ECO:0000256" key="2">
    <source>
        <dbReference type="ARBA" id="ARBA00022448"/>
    </source>
</evidence>
<dbReference type="PANTHER" id="PTHR42788:SF13">
    <property type="entry name" value="ALIPHATIC SULFONATES IMPORT ATP-BINDING PROTEIN SSUB"/>
    <property type="match status" value="1"/>
</dbReference>
<dbReference type="InterPro" id="IPR017871">
    <property type="entry name" value="ABC_transporter-like_CS"/>
</dbReference>
<gene>
    <name evidence="7" type="ORF">CAL12_02495</name>
</gene>
<dbReference type="RefSeq" id="WP_086063039.1">
    <property type="nucleotide sequence ID" value="NZ_CP021108.1"/>
</dbReference>
<sequence>MTMQTSMAAAPAIPAVQARRAMMDFGGAEPALVDVDLTLEEGEFLSIVGPSGCGKSTLLKLISGLERPSGGEILVRGNPVTETPAGIGFMFQRDALLPWATVRQNIEVGLECGGFPRQARDARVEELLEFTGLKRFGDYYPSALSGGMRQRVALCRILAYAPDIYLMDEPFGALDAQTKVLMGQELLKIWSRYRKGIIFVTHDIEEAVSLSDRVVVMTGRPGRVKSQYRIDLPRPRDARQVRREPRFHEFVEAIWNDIMGSTQND</sequence>
<evidence type="ECO:0000259" key="6">
    <source>
        <dbReference type="PROSITE" id="PS50893"/>
    </source>
</evidence>
<dbReference type="InterPro" id="IPR050166">
    <property type="entry name" value="ABC_transporter_ATP-bind"/>
</dbReference>
<keyword evidence="3" id="KW-0472">Membrane</keyword>
<proteinExistence type="inferred from homology"/>
<dbReference type="KEGG" id="bgv:CAL12_02495"/>
<evidence type="ECO:0000313" key="8">
    <source>
        <dbReference type="Proteomes" id="UP000194151"/>
    </source>
</evidence>
<dbReference type="InterPro" id="IPR003593">
    <property type="entry name" value="AAA+_ATPase"/>
</dbReference>
<keyword evidence="5 7" id="KW-0067">ATP-binding</keyword>
<dbReference type="CDD" id="cd03293">
    <property type="entry name" value="ABC_NrtD_SsuB_transporters"/>
    <property type="match status" value="1"/>
</dbReference>
<dbReference type="PANTHER" id="PTHR42788">
    <property type="entry name" value="TAURINE IMPORT ATP-BINDING PROTEIN-RELATED"/>
    <property type="match status" value="1"/>
</dbReference>
<reference evidence="7 8" key="1">
    <citation type="submission" date="2017-05" db="EMBL/GenBank/DDBJ databases">
        <title>Complete and WGS of Bordetella genogroups.</title>
        <authorList>
            <person name="Spilker T."/>
            <person name="LiPuma J."/>
        </authorList>
    </citation>
    <scope>NUCLEOTIDE SEQUENCE [LARGE SCALE GENOMIC DNA]</scope>
    <source>
        <strain evidence="7 8">AU19157</strain>
    </source>
</reference>
<dbReference type="STRING" id="1416806.CAL12_02495"/>
<evidence type="ECO:0000256" key="3">
    <source>
        <dbReference type="ARBA" id="ARBA00022475"/>
    </source>
</evidence>
<evidence type="ECO:0000256" key="5">
    <source>
        <dbReference type="ARBA" id="ARBA00022840"/>
    </source>
</evidence>
<keyword evidence="3" id="KW-1003">Cell membrane</keyword>
<dbReference type="SUPFAM" id="SSF52540">
    <property type="entry name" value="P-loop containing nucleoside triphosphate hydrolases"/>
    <property type="match status" value="1"/>
</dbReference>
<keyword evidence="8" id="KW-1185">Reference proteome</keyword>
<dbReference type="SMART" id="SM00382">
    <property type="entry name" value="AAA"/>
    <property type="match status" value="1"/>
</dbReference>
<dbReference type="PROSITE" id="PS50893">
    <property type="entry name" value="ABC_TRANSPORTER_2"/>
    <property type="match status" value="1"/>
</dbReference>
<dbReference type="Proteomes" id="UP000194151">
    <property type="component" value="Chromosome"/>
</dbReference>
<dbReference type="EMBL" id="CP021108">
    <property type="protein sequence ID" value="ARP79807.1"/>
    <property type="molecule type" value="Genomic_DNA"/>
</dbReference>
<dbReference type="GO" id="GO:0016887">
    <property type="term" value="F:ATP hydrolysis activity"/>
    <property type="evidence" value="ECO:0007669"/>
    <property type="project" value="InterPro"/>
</dbReference>
<dbReference type="AlphaFoldDB" id="A0A1W6YFF1"/>
<comment type="similarity">
    <text evidence="1">Belongs to the ABC transporter superfamily.</text>
</comment>
<keyword evidence="4" id="KW-0547">Nucleotide-binding</keyword>
<evidence type="ECO:0000313" key="7">
    <source>
        <dbReference type="EMBL" id="ARP79807.1"/>
    </source>
</evidence>
<feature type="domain" description="ABC transporter" evidence="6">
    <location>
        <begin position="16"/>
        <end position="244"/>
    </location>
</feature>
<organism evidence="7 8">
    <name type="scientific">Bordetella genomosp. 8</name>
    <dbReference type="NCBI Taxonomy" id="1416806"/>
    <lineage>
        <taxon>Bacteria</taxon>
        <taxon>Pseudomonadati</taxon>
        <taxon>Pseudomonadota</taxon>
        <taxon>Betaproteobacteria</taxon>
        <taxon>Burkholderiales</taxon>
        <taxon>Alcaligenaceae</taxon>
        <taxon>Bordetella</taxon>
    </lineage>
</organism>
<dbReference type="Gene3D" id="3.40.50.300">
    <property type="entry name" value="P-loop containing nucleotide triphosphate hydrolases"/>
    <property type="match status" value="1"/>
</dbReference>
<evidence type="ECO:0000256" key="1">
    <source>
        <dbReference type="ARBA" id="ARBA00005417"/>
    </source>
</evidence>
<name>A0A1W6YFF1_9BORD</name>
<keyword evidence="2" id="KW-0813">Transport</keyword>
<accession>A0A1W6YFF1</accession>
<dbReference type="PROSITE" id="PS00211">
    <property type="entry name" value="ABC_TRANSPORTER_1"/>
    <property type="match status" value="1"/>
</dbReference>
<dbReference type="OrthoDB" id="9783039at2"/>
<dbReference type="Pfam" id="PF00005">
    <property type="entry name" value="ABC_tran"/>
    <property type="match status" value="1"/>
</dbReference>
<protein>
    <submittedName>
        <fullName evidence="7">ABC transporter ATP-binding protein</fullName>
    </submittedName>
</protein>
<evidence type="ECO:0000256" key="4">
    <source>
        <dbReference type="ARBA" id="ARBA00022741"/>
    </source>
</evidence>
<dbReference type="InterPro" id="IPR027417">
    <property type="entry name" value="P-loop_NTPase"/>
</dbReference>
<dbReference type="GO" id="GO:0005524">
    <property type="term" value="F:ATP binding"/>
    <property type="evidence" value="ECO:0007669"/>
    <property type="project" value="UniProtKB-KW"/>
</dbReference>
<dbReference type="InterPro" id="IPR003439">
    <property type="entry name" value="ABC_transporter-like_ATP-bd"/>
</dbReference>